<accession>A0A3P6A9N1</accession>
<organism evidence="1">
    <name type="scientific">Brassica campestris</name>
    <name type="common">Field mustard</name>
    <dbReference type="NCBI Taxonomy" id="3711"/>
    <lineage>
        <taxon>Eukaryota</taxon>
        <taxon>Viridiplantae</taxon>
        <taxon>Streptophyta</taxon>
        <taxon>Embryophyta</taxon>
        <taxon>Tracheophyta</taxon>
        <taxon>Spermatophyta</taxon>
        <taxon>Magnoliopsida</taxon>
        <taxon>eudicotyledons</taxon>
        <taxon>Gunneridae</taxon>
        <taxon>Pentapetalae</taxon>
        <taxon>rosids</taxon>
        <taxon>malvids</taxon>
        <taxon>Brassicales</taxon>
        <taxon>Brassicaceae</taxon>
        <taxon>Brassiceae</taxon>
        <taxon>Brassica</taxon>
    </lineage>
</organism>
<dbReference type="AlphaFoldDB" id="A0A3P6A9N1"/>
<dbReference type="EMBL" id="LR031572">
    <property type="protein sequence ID" value="VDC81071.1"/>
    <property type="molecule type" value="Genomic_DNA"/>
</dbReference>
<reference evidence="1" key="1">
    <citation type="submission" date="2018-11" db="EMBL/GenBank/DDBJ databases">
        <authorList>
            <consortium name="Genoscope - CEA"/>
            <person name="William W."/>
        </authorList>
    </citation>
    <scope>NUCLEOTIDE SEQUENCE</scope>
</reference>
<sequence length="59" mass="6531">MISTLSSTSREILLLLSSPNPTHGHVYPVVSLKRHRSLSNRKIFSTIAKVSPNEKSNLS</sequence>
<name>A0A3P6A9N1_BRACM</name>
<evidence type="ECO:0000313" key="1">
    <source>
        <dbReference type="EMBL" id="VDC81071.1"/>
    </source>
</evidence>
<gene>
    <name evidence="1" type="ORF">BRAA03T12289Z</name>
</gene>
<protein>
    <submittedName>
        <fullName evidence="1">Uncharacterized protein</fullName>
    </submittedName>
</protein>
<proteinExistence type="predicted"/>